<accession>A0AAV4MGK7</accession>
<dbReference type="EMBL" id="BPLR01002182">
    <property type="protein sequence ID" value="GIX71028.1"/>
    <property type="molecule type" value="Genomic_DNA"/>
</dbReference>
<evidence type="ECO:0000313" key="1">
    <source>
        <dbReference type="EMBL" id="GIX71028.1"/>
    </source>
</evidence>
<keyword evidence="2" id="KW-1185">Reference proteome</keyword>
<dbReference type="AlphaFoldDB" id="A0AAV4MGK7"/>
<comment type="caution">
    <text evidence="1">The sequence shown here is derived from an EMBL/GenBank/DDBJ whole genome shotgun (WGS) entry which is preliminary data.</text>
</comment>
<proteinExistence type="predicted"/>
<dbReference type="Proteomes" id="UP001054945">
    <property type="component" value="Unassembled WGS sequence"/>
</dbReference>
<name>A0AAV4MGK7_CAEEX</name>
<sequence length="142" mass="16235">MEVEKFGVNGWPHLAVPSSPLAAKATARIKAVHRKASLELKPRVKPSGVAHHFRGVSRGQKCRQVRIADLDPWWLRWEVVAVSGFGLTALYQRMIKGWNAAMKKPHVDAFRRNKRQSQNIKHLMKILMKHCQEQVSQHQSTT</sequence>
<protein>
    <submittedName>
        <fullName evidence="1">Uncharacterized protein</fullName>
    </submittedName>
</protein>
<gene>
    <name evidence="1" type="ORF">CEXT_406191</name>
</gene>
<reference evidence="1 2" key="1">
    <citation type="submission" date="2021-06" db="EMBL/GenBank/DDBJ databases">
        <title>Caerostris extrusa draft genome.</title>
        <authorList>
            <person name="Kono N."/>
            <person name="Arakawa K."/>
        </authorList>
    </citation>
    <scope>NUCLEOTIDE SEQUENCE [LARGE SCALE GENOMIC DNA]</scope>
</reference>
<evidence type="ECO:0000313" key="2">
    <source>
        <dbReference type="Proteomes" id="UP001054945"/>
    </source>
</evidence>
<organism evidence="1 2">
    <name type="scientific">Caerostris extrusa</name>
    <name type="common">Bark spider</name>
    <name type="synonym">Caerostris bankana</name>
    <dbReference type="NCBI Taxonomy" id="172846"/>
    <lineage>
        <taxon>Eukaryota</taxon>
        <taxon>Metazoa</taxon>
        <taxon>Ecdysozoa</taxon>
        <taxon>Arthropoda</taxon>
        <taxon>Chelicerata</taxon>
        <taxon>Arachnida</taxon>
        <taxon>Araneae</taxon>
        <taxon>Araneomorphae</taxon>
        <taxon>Entelegynae</taxon>
        <taxon>Araneoidea</taxon>
        <taxon>Araneidae</taxon>
        <taxon>Caerostris</taxon>
    </lineage>
</organism>